<dbReference type="EnsemblMetazoa" id="GPPI006667-RA">
    <property type="protein sequence ID" value="GPPI006667-PA"/>
    <property type="gene ID" value="GPPI006667"/>
</dbReference>
<reference evidence="2" key="2">
    <citation type="submission" date="2020-05" db="UniProtKB">
        <authorList>
            <consortium name="EnsemblMetazoa"/>
        </authorList>
    </citation>
    <scope>IDENTIFICATION</scope>
    <source>
        <strain evidence="2">IAEA</strain>
    </source>
</reference>
<dbReference type="VEuPathDB" id="VectorBase:GPPI006667"/>
<sequence>MIVTHRGIISKSQYKNDFSDLLEKYERENSKLKNDAISVTLQLRVTGLIVNRVRNLLHEAGKMHLESDEKEKPEINTQRQVNLSEQYEVKLQNSVQELRNQYEGQMEAIQLFNSLRCILKRIDARNKTIIELKETNAALSSQIQKLKQKASDDSS</sequence>
<reference evidence="3" key="1">
    <citation type="submission" date="2015-01" db="EMBL/GenBank/DDBJ databases">
        <authorList>
            <person name="Aksoy S."/>
            <person name="Warren W."/>
            <person name="Wilson R.K."/>
        </authorList>
    </citation>
    <scope>NUCLEOTIDE SEQUENCE [LARGE SCALE GENOMIC DNA]</scope>
    <source>
        <strain evidence="3">IAEA</strain>
    </source>
</reference>
<keyword evidence="1" id="KW-0175">Coiled coil</keyword>
<organism evidence="2 3">
    <name type="scientific">Glossina palpalis gambiensis</name>
    <dbReference type="NCBI Taxonomy" id="67801"/>
    <lineage>
        <taxon>Eukaryota</taxon>
        <taxon>Metazoa</taxon>
        <taxon>Ecdysozoa</taxon>
        <taxon>Arthropoda</taxon>
        <taxon>Hexapoda</taxon>
        <taxon>Insecta</taxon>
        <taxon>Pterygota</taxon>
        <taxon>Neoptera</taxon>
        <taxon>Endopterygota</taxon>
        <taxon>Diptera</taxon>
        <taxon>Brachycera</taxon>
        <taxon>Muscomorpha</taxon>
        <taxon>Hippoboscoidea</taxon>
        <taxon>Glossinidae</taxon>
        <taxon>Glossina</taxon>
    </lineage>
</organism>
<keyword evidence="3" id="KW-1185">Reference proteome</keyword>
<evidence type="ECO:0000313" key="2">
    <source>
        <dbReference type="EnsemblMetazoa" id="GPPI006667-PA"/>
    </source>
</evidence>
<protein>
    <submittedName>
        <fullName evidence="2">Uncharacterized protein</fullName>
    </submittedName>
</protein>
<feature type="coiled-coil region" evidence="1">
    <location>
        <begin position="15"/>
        <end position="42"/>
    </location>
</feature>
<dbReference type="EMBL" id="JXJN01002694">
    <property type="status" value="NOT_ANNOTATED_CDS"/>
    <property type="molecule type" value="Genomic_DNA"/>
</dbReference>
<accession>A0A1B0AS91</accession>
<evidence type="ECO:0000313" key="3">
    <source>
        <dbReference type="Proteomes" id="UP000092460"/>
    </source>
</evidence>
<name>A0A1B0AS91_9MUSC</name>
<dbReference type="AlphaFoldDB" id="A0A1B0AS91"/>
<proteinExistence type="predicted"/>
<evidence type="ECO:0000256" key="1">
    <source>
        <dbReference type="SAM" id="Coils"/>
    </source>
</evidence>
<dbReference type="Proteomes" id="UP000092460">
    <property type="component" value="Unassembled WGS sequence"/>
</dbReference>
<feature type="coiled-coil region" evidence="1">
    <location>
        <begin position="88"/>
        <end position="149"/>
    </location>
</feature>